<dbReference type="GO" id="GO:0006226">
    <property type="term" value="P:dUMP biosynthetic process"/>
    <property type="evidence" value="ECO:0007669"/>
    <property type="project" value="UniProtKB-UniPathway"/>
</dbReference>
<gene>
    <name evidence="3 4" type="primary">dcd</name>
    <name evidence="4" type="ORF">BUMPUSDA_CDS00486</name>
</gene>
<feature type="binding site" evidence="3">
    <location>
        <position position="171"/>
    </location>
    <ligand>
        <name>dCTP</name>
        <dbReference type="ChEBI" id="CHEBI:61481"/>
    </ligand>
</feature>
<feature type="binding site" evidence="3">
    <location>
        <position position="178"/>
    </location>
    <ligand>
        <name>dCTP</name>
        <dbReference type="ChEBI" id="CHEBI:61481"/>
    </ligand>
</feature>
<dbReference type="GO" id="GO:0000166">
    <property type="term" value="F:nucleotide binding"/>
    <property type="evidence" value="ECO:0007669"/>
    <property type="project" value="UniProtKB-KW"/>
</dbReference>
<evidence type="ECO:0000256" key="3">
    <source>
        <dbReference type="HAMAP-Rule" id="MF_00146"/>
    </source>
</evidence>
<feature type="binding site" evidence="3">
    <location>
        <begin position="110"/>
        <end position="115"/>
    </location>
    <ligand>
        <name>dCTP</name>
        <dbReference type="ChEBI" id="CHEBI:61481"/>
    </ligand>
</feature>
<dbReference type="Pfam" id="PF22769">
    <property type="entry name" value="DCD"/>
    <property type="match status" value="1"/>
</dbReference>
<protein>
    <recommendedName>
        <fullName evidence="3">dCTP deaminase</fullName>
        <ecNumber evidence="3">3.5.4.13</ecNumber>
    </recommendedName>
    <alternativeName>
        <fullName evidence="3">Deoxycytidine triphosphate deaminase</fullName>
    </alternativeName>
</protein>
<dbReference type="HAMAP" id="MF_00146">
    <property type="entry name" value="dCTP_deaminase"/>
    <property type="match status" value="1"/>
</dbReference>
<dbReference type="GO" id="GO:0006229">
    <property type="term" value="P:dUTP biosynthetic process"/>
    <property type="evidence" value="ECO:0007669"/>
    <property type="project" value="UniProtKB-UniRule"/>
</dbReference>
<sequence length="193" mass="22201">MRLCDKDIEEWLTRKELIIEPYPKKELINGITVDIHLSNKFRFFYDHVRSHIDLSDSKKNTALALSEVMSTERLFSKEKPLFLQPGSLVLSSTFENIIIPNNLVGWLDGRSSLARLGLMIHATAHRIDPGWRGNIVLEIFNAGKLTLVLRPKMRIAALSFELLSQSVLRPYYSRYEAKYKSQNGVVPSRIDEE</sequence>
<keyword evidence="1 3" id="KW-0378">Hydrolase</keyword>
<evidence type="ECO:0000256" key="2">
    <source>
        <dbReference type="ARBA" id="ARBA00023080"/>
    </source>
</evidence>
<comment type="function">
    <text evidence="3">Catalyzes the deamination of dCTP to dUTP.</text>
</comment>
<dbReference type="HOGENOM" id="CLU_087476_2_0_6"/>
<dbReference type="EMBL" id="CP002697">
    <property type="protein sequence ID" value="AHG60261.1"/>
    <property type="molecule type" value="Genomic_DNA"/>
</dbReference>
<dbReference type="AlphaFoldDB" id="W0P0H9"/>
<name>W0P0H9_BUCMP</name>
<accession>W0P0H9</accession>
<comment type="catalytic activity">
    <reaction evidence="3">
        <text>dCTP + H2O + H(+) = dUTP + NH4(+)</text>
        <dbReference type="Rhea" id="RHEA:22680"/>
        <dbReference type="ChEBI" id="CHEBI:15377"/>
        <dbReference type="ChEBI" id="CHEBI:15378"/>
        <dbReference type="ChEBI" id="CHEBI:28938"/>
        <dbReference type="ChEBI" id="CHEBI:61481"/>
        <dbReference type="ChEBI" id="CHEBI:61555"/>
        <dbReference type="EC" id="3.5.4.13"/>
    </reaction>
</comment>
<dbReference type="InterPro" id="IPR036157">
    <property type="entry name" value="dUTPase-like_sf"/>
</dbReference>
<comment type="pathway">
    <text evidence="3">Pyrimidine metabolism; dUMP biosynthesis; dUMP from dCTP (dUTP route): step 1/2.</text>
</comment>
<organism evidence="4 5">
    <name type="scientific">Buchnera aphidicola str. USDA</name>
    <name type="common">Myzus persicae</name>
    <dbReference type="NCBI Taxonomy" id="1009856"/>
    <lineage>
        <taxon>Bacteria</taxon>
        <taxon>Pseudomonadati</taxon>
        <taxon>Pseudomonadota</taxon>
        <taxon>Gammaproteobacteria</taxon>
        <taxon>Enterobacterales</taxon>
        <taxon>Erwiniaceae</taxon>
        <taxon>Buchnera</taxon>
    </lineage>
</organism>
<feature type="binding site" evidence="3">
    <location>
        <position position="128"/>
    </location>
    <ligand>
        <name>dCTP</name>
        <dbReference type="ChEBI" id="CHEBI:61481"/>
    </ligand>
</feature>
<dbReference type="UniPathway" id="UPA00610">
    <property type="reaction ID" value="UER00665"/>
</dbReference>
<dbReference type="PANTHER" id="PTHR42680:SF3">
    <property type="entry name" value="DCTP DEAMINASE"/>
    <property type="match status" value="1"/>
</dbReference>
<evidence type="ECO:0000313" key="4">
    <source>
        <dbReference type="EMBL" id="AHG60261.1"/>
    </source>
</evidence>
<dbReference type="PANTHER" id="PTHR42680">
    <property type="entry name" value="DCTP DEAMINASE"/>
    <property type="match status" value="1"/>
</dbReference>
<feature type="binding site" evidence="3">
    <location>
        <position position="182"/>
    </location>
    <ligand>
        <name>dCTP</name>
        <dbReference type="ChEBI" id="CHEBI:61481"/>
    </ligand>
</feature>
<dbReference type="InterPro" id="IPR011962">
    <property type="entry name" value="dCTP_deaminase"/>
</dbReference>
<comment type="caution">
    <text evidence="3">Lacks conserved residue(s) required for the propagation of feature annotation.</text>
</comment>
<dbReference type="EC" id="3.5.4.13" evidence="3"/>
<reference evidence="4 5" key="1">
    <citation type="journal article" date="2013" name="BMC Genomics">
        <title>Comparative analysis of genome sequences from four strains of the Buchnera aphidicola Mp endosymbion of the green peach aphid, Myzus persicae.</title>
        <authorList>
            <person name="Jiang Z."/>
            <person name="Jones D.H."/>
            <person name="Khuri S."/>
            <person name="Tsinoremas N.F."/>
            <person name="Wyss T."/>
            <person name="Jander G."/>
            <person name="Wilson A.C."/>
        </authorList>
    </citation>
    <scope>NUCLEOTIDE SEQUENCE [LARGE SCALE GENOMIC DNA]</scope>
    <source>
        <strain evidence="5">str. USDA (Myzus persicae)</strain>
    </source>
</reference>
<feature type="binding site" evidence="3">
    <location>
        <begin position="136"/>
        <end position="138"/>
    </location>
    <ligand>
        <name>dCTP</name>
        <dbReference type="ChEBI" id="CHEBI:61481"/>
    </ligand>
</feature>
<dbReference type="InterPro" id="IPR033704">
    <property type="entry name" value="dUTPase_trimeric"/>
</dbReference>
<feature type="active site" description="Proton donor/acceptor" evidence="3">
    <location>
        <position position="138"/>
    </location>
</feature>
<comment type="subunit">
    <text evidence="3">Homotrimer.</text>
</comment>
<dbReference type="PATRIC" id="fig|1009856.3.peg.99"/>
<keyword evidence="3" id="KW-0547">Nucleotide-binding</keyword>
<dbReference type="CDD" id="cd07557">
    <property type="entry name" value="trimeric_dUTPase"/>
    <property type="match status" value="1"/>
</dbReference>
<dbReference type="NCBIfam" id="TIGR02274">
    <property type="entry name" value="dCTP_deam"/>
    <property type="match status" value="1"/>
</dbReference>
<dbReference type="GO" id="GO:0015949">
    <property type="term" value="P:nucleobase-containing small molecule interconversion"/>
    <property type="evidence" value="ECO:0007669"/>
    <property type="project" value="TreeGrafter"/>
</dbReference>
<evidence type="ECO:0000256" key="1">
    <source>
        <dbReference type="ARBA" id="ARBA00022801"/>
    </source>
</evidence>
<dbReference type="GO" id="GO:0008829">
    <property type="term" value="F:dCTP deaminase activity"/>
    <property type="evidence" value="ECO:0007669"/>
    <property type="project" value="UniProtKB-UniRule"/>
</dbReference>
<evidence type="ECO:0000313" key="5">
    <source>
        <dbReference type="Proteomes" id="UP000019087"/>
    </source>
</evidence>
<dbReference type="KEGG" id="bapu:BUMPUSDA_CDS00486"/>
<dbReference type="Gene3D" id="2.70.40.10">
    <property type="match status" value="1"/>
</dbReference>
<dbReference type="Proteomes" id="UP000019087">
    <property type="component" value="Chromosome"/>
</dbReference>
<proteinExistence type="inferred from homology"/>
<comment type="similarity">
    <text evidence="3">Belongs to the dCTP deaminase family.</text>
</comment>
<keyword evidence="2 3" id="KW-0546">Nucleotide metabolism</keyword>
<dbReference type="RefSeq" id="WP_025368755.1">
    <property type="nucleotide sequence ID" value="NZ_CP002697.1"/>
</dbReference>
<dbReference type="SUPFAM" id="SSF51283">
    <property type="entry name" value="dUTPase-like"/>
    <property type="match status" value="1"/>
</dbReference>